<dbReference type="Gramene" id="Kaladp0059s0270.1.v1.1">
    <property type="protein sequence ID" value="Kaladp0059s0270.1.v1.1.CDS.1"/>
    <property type="gene ID" value="Kaladp0059s0270.v1.1"/>
</dbReference>
<dbReference type="GO" id="GO:0004497">
    <property type="term" value="F:monooxygenase activity"/>
    <property type="evidence" value="ECO:0007669"/>
    <property type="project" value="InterPro"/>
</dbReference>
<sequence>MVGSKLAHFSAALLAYVAWIFFISRVGEKVAGRRRLPPGPRGLSLLGYLLFLGADLHLTFAKLGRRHGPIFKL</sequence>
<keyword evidence="1" id="KW-0472">Membrane</keyword>
<keyword evidence="1" id="KW-0812">Transmembrane</keyword>
<accession>A0A7N0ZZN1</accession>
<dbReference type="EnsemblPlants" id="Kaladp0059s0270.1.v1.1">
    <property type="protein sequence ID" value="Kaladp0059s0270.1.v1.1.CDS.1"/>
    <property type="gene ID" value="Kaladp0059s0270.v1.1"/>
</dbReference>
<protein>
    <submittedName>
        <fullName evidence="2">Uncharacterized protein</fullName>
    </submittedName>
</protein>
<evidence type="ECO:0000313" key="3">
    <source>
        <dbReference type="Proteomes" id="UP000594263"/>
    </source>
</evidence>
<dbReference type="GO" id="GO:0016705">
    <property type="term" value="F:oxidoreductase activity, acting on paired donors, with incorporation or reduction of molecular oxygen"/>
    <property type="evidence" value="ECO:0007669"/>
    <property type="project" value="InterPro"/>
</dbReference>
<proteinExistence type="predicted"/>
<dbReference type="GO" id="GO:0020037">
    <property type="term" value="F:heme binding"/>
    <property type="evidence" value="ECO:0007669"/>
    <property type="project" value="InterPro"/>
</dbReference>
<keyword evidence="3" id="KW-1185">Reference proteome</keyword>
<dbReference type="SUPFAM" id="SSF48264">
    <property type="entry name" value="Cytochrome P450"/>
    <property type="match status" value="1"/>
</dbReference>
<feature type="transmembrane region" description="Helical" evidence="1">
    <location>
        <begin position="45"/>
        <end position="63"/>
    </location>
</feature>
<dbReference type="InterPro" id="IPR036396">
    <property type="entry name" value="Cyt_P450_sf"/>
</dbReference>
<name>A0A7N0ZZN1_KALFE</name>
<dbReference type="Gene3D" id="1.10.630.10">
    <property type="entry name" value="Cytochrome P450"/>
    <property type="match status" value="1"/>
</dbReference>
<feature type="transmembrane region" description="Helical" evidence="1">
    <location>
        <begin position="6"/>
        <end position="24"/>
    </location>
</feature>
<dbReference type="PANTHER" id="PTHR47951">
    <property type="entry name" value="OS08G0547900 PROTEIN"/>
    <property type="match status" value="1"/>
</dbReference>
<dbReference type="Proteomes" id="UP000594263">
    <property type="component" value="Unplaced"/>
</dbReference>
<dbReference type="PANTHER" id="PTHR47951:SF7">
    <property type="entry name" value="FLAVONOID 3',5'-HYDROXYLASE-LIKE ISOFORM X1"/>
    <property type="match status" value="1"/>
</dbReference>
<organism evidence="2 3">
    <name type="scientific">Kalanchoe fedtschenkoi</name>
    <name type="common">Lavender scallops</name>
    <name type="synonym">South American air plant</name>
    <dbReference type="NCBI Taxonomy" id="63787"/>
    <lineage>
        <taxon>Eukaryota</taxon>
        <taxon>Viridiplantae</taxon>
        <taxon>Streptophyta</taxon>
        <taxon>Embryophyta</taxon>
        <taxon>Tracheophyta</taxon>
        <taxon>Spermatophyta</taxon>
        <taxon>Magnoliopsida</taxon>
        <taxon>eudicotyledons</taxon>
        <taxon>Gunneridae</taxon>
        <taxon>Pentapetalae</taxon>
        <taxon>Saxifragales</taxon>
        <taxon>Crassulaceae</taxon>
        <taxon>Kalanchoe</taxon>
    </lineage>
</organism>
<evidence type="ECO:0000313" key="2">
    <source>
        <dbReference type="EnsemblPlants" id="Kaladp0059s0270.1.v1.1.CDS.1"/>
    </source>
</evidence>
<evidence type="ECO:0000256" key="1">
    <source>
        <dbReference type="SAM" id="Phobius"/>
    </source>
</evidence>
<dbReference type="AlphaFoldDB" id="A0A7N0ZZN1"/>
<reference evidence="2" key="1">
    <citation type="submission" date="2021-01" db="UniProtKB">
        <authorList>
            <consortium name="EnsemblPlants"/>
        </authorList>
    </citation>
    <scope>IDENTIFICATION</scope>
</reference>
<keyword evidence="1" id="KW-1133">Transmembrane helix</keyword>
<dbReference type="GO" id="GO:0005506">
    <property type="term" value="F:iron ion binding"/>
    <property type="evidence" value="ECO:0007669"/>
    <property type="project" value="InterPro"/>
</dbReference>